<evidence type="ECO:0000313" key="3">
    <source>
        <dbReference type="Proteomes" id="UP000693946"/>
    </source>
</evidence>
<dbReference type="EMBL" id="JAGKHQ010000008">
    <property type="protein sequence ID" value="KAG7511042.1"/>
    <property type="molecule type" value="Genomic_DNA"/>
</dbReference>
<reference evidence="2 3" key="1">
    <citation type="journal article" date="2021" name="Sci. Rep.">
        <title>Chromosome anchoring in Senegalese sole (Solea senegalensis) reveals sex-associated markers and genome rearrangements in flatfish.</title>
        <authorList>
            <person name="Guerrero-Cozar I."/>
            <person name="Gomez-Garrido J."/>
            <person name="Berbel C."/>
            <person name="Martinez-Blanch J.F."/>
            <person name="Alioto T."/>
            <person name="Claros M.G."/>
            <person name="Gagnaire P.A."/>
            <person name="Manchado M."/>
        </authorList>
    </citation>
    <scope>NUCLEOTIDE SEQUENCE [LARGE SCALE GENOMIC DNA]</scope>
    <source>
        <strain evidence="2">Sse05_10M</strain>
    </source>
</reference>
<gene>
    <name evidence="2" type="ORF">JOB18_038742</name>
</gene>
<name>A0AAV6S0T4_SOLSE</name>
<dbReference type="Proteomes" id="UP000693946">
    <property type="component" value="Linkage Group LG16"/>
</dbReference>
<evidence type="ECO:0000313" key="2">
    <source>
        <dbReference type="EMBL" id="KAG7511042.1"/>
    </source>
</evidence>
<comment type="caution">
    <text evidence="2">The sequence shown here is derived from an EMBL/GenBank/DDBJ whole genome shotgun (WGS) entry which is preliminary data.</text>
</comment>
<evidence type="ECO:0000256" key="1">
    <source>
        <dbReference type="SAM" id="MobiDB-lite"/>
    </source>
</evidence>
<organism evidence="2 3">
    <name type="scientific">Solea senegalensis</name>
    <name type="common">Senegalese sole</name>
    <dbReference type="NCBI Taxonomy" id="28829"/>
    <lineage>
        <taxon>Eukaryota</taxon>
        <taxon>Metazoa</taxon>
        <taxon>Chordata</taxon>
        <taxon>Craniata</taxon>
        <taxon>Vertebrata</taxon>
        <taxon>Euteleostomi</taxon>
        <taxon>Actinopterygii</taxon>
        <taxon>Neopterygii</taxon>
        <taxon>Teleostei</taxon>
        <taxon>Neoteleostei</taxon>
        <taxon>Acanthomorphata</taxon>
        <taxon>Carangaria</taxon>
        <taxon>Pleuronectiformes</taxon>
        <taxon>Pleuronectoidei</taxon>
        <taxon>Soleidae</taxon>
        <taxon>Solea</taxon>
    </lineage>
</organism>
<sequence>MIDRSLGQRLSQQFQLRQEKDEEGHQTRVKHPHIQTGDENQEQEPPLESKAWIYKTSQ</sequence>
<protein>
    <submittedName>
        <fullName evidence="2">Uncharacterized protein</fullName>
    </submittedName>
</protein>
<feature type="region of interest" description="Disordered" evidence="1">
    <location>
        <begin position="1"/>
        <end position="58"/>
    </location>
</feature>
<feature type="compositionally biased region" description="Basic and acidic residues" evidence="1">
    <location>
        <begin position="17"/>
        <end position="26"/>
    </location>
</feature>
<dbReference type="AlphaFoldDB" id="A0AAV6S0T4"/>
<proteinExistence type="predicted"/>
<accession>A0AAV6S0T4</accession>
<keyword evidence="3" id="KW-1185">Reference proteome</keyword>